<keyword evidence="2" id="KW-1185">Reference proteome</keyword>
<keyword evidence="1" id="KW-0378">Hydrolase</keyword>
<evidence type="ECO:0000313" key="2">
    <source>
        <dbReference type="Proteomes" id="UP000198858"/>
    </source>
</evidence>
<dbReference type="PANTHER" id="PTHR31793">
    <property type="entry name" value="4-HYDROXYBENZOYL-COA THIOESTERASE FAMILY MEMBER"/>
    <property type="match status" value="1"/>
</dbReference>
<dbReference type="Pfam" id="PF13279">
    <property type="entry name" value="4HBT_2"/>
    <property type="match status" value="1"/>
</dbReference>
<proteinExistence type="predicted"/>
<evidence type="ECO:0000313" key="1">
    <source>
        <dbReference type="EMBL" id="SDR98984.1"/>
    </source>
</evidence>
<accession>A0A1H1NJ16</accession>
<dbReference type="PANTHER" id="PTHR31793:SF39">
    <property type="entry name" value="THIOESTERASE_THIOL ESTER DEHYDRASE-ISOMERASE"/>
    <property type="match status" value="1"/>
</dbReference>
<dbReference type="AlphaFoldDB" id="A0A1H1NJ16"/>
<organism evidence="1 2">
    <name type="scientific">Christiangramia echinicola</name>
    <dbReference type="NCBI Taxonomy" id="279359"/>
    <lineage>
        <taxon>Bacteria</taxon>
        <taxon>Pseudomonadati</taxon>
        <taxon>Bacteroidota</taxon>
        <taxon>Flavobacteriia</taxon>
        <taxon>Flavobacteriales</taxon>
        <taxon>Flavobacteriaceae</taxon>
        <taxon>Christiangramia</taxon>
    </lineage>
</organism>
<dbReference type="EMBL" id="LT629745">
    <property type="protein sequence ID" value="SDR98984.1"/>
    <property type="molecule type" value="Genomic_DNA"/>
</dbReference>
<dbReference type="STRING" id="1250231.SAMN04488552_1744"/>
<name>A0A1H1NJ16_9FLAO</name>
<sequence length="137" mass="15959">MIKISDFKLSLELRIDWGDLDMYEHVNNVSYMRYLQSGRVNFWEASGIHEFYRNSNQGTMLVSTKCDFKRSLNYPGKAVVKTKLDFIGNKSFGLKHLILDEKGEICAEGTDVVVCFDFDKNETFPVPDWLRKKISEF</sequence>
<dbReference type="GO" id="GO:0047617">
    <property type="term" value="F:fatty acyl-CoA hydrolase activity"/>
    <property type="evidence" value="ECO:0007669"/>
    <property type="project" value="TreeGrafter"/>
</dbReference>
<protein>
    <submittedName>
        <fullName evidence="1">Acyl-CoA thioester hydrolase</fullName>
    </submittedName>
</protein>
<dbReference type="Gene3D" id="3.10.129.10">
    <property type="entry name" value="Hotdog Thioesterase"/>
    <property type="match status" value="1"/>
</dbReference>
<dbReference type="CDD" id="cd00586">
    <property type="entry name" value="4HBT"/>
    <property type="match status" value="1"/>
</dbReference>
<dbReference type="Proteomes" id="UP000198858">
    <property type="component" value="Chromosome I"/>
</dbReference>
<dbReference type="RefSeq" id="WP_244270283.1">
    <property type="nucleotide sequence ID" value="NZ_LT629745.1"/>
</dbReference>
<dbReference type="SUPFAM" id="SSF54637">
    <property type="entry name" value="Thioesterase/thiol ester dehydrase-isomerase"/>
    <property type="match status" value="1"/>
</dbReference>
<gene>
    <name evidence="1" type="ORF">SAMN04488552_1744</name>
</gene>
<reference evidence="1 2" key="1">
    <citation type="submission" date="2016-10" db="EMBL/GenBank/DDBJ databases">
        <authorList>
            <person name="Varghese N."/>
            <person name="Submissions S."/>
        </authorList>
    </citation>
    <scope>NUCLEOTIDE SEQUENCE [LARGE SCALE GENOMIC DNA]</scope>
    <source>
        <strain evidence="1 2">Mar_2010_102</strain>
    </source>
</reference>
<dbReference type="InterPro" id="IPR050563">
    <property type="entry name" value="4-hydroxybenzoyl-CoA_TE"/>
</dbReference>
<dbReference type="InterPro" id="IPR029069">
    <property type="entry name" value="HotDog_dom_sf"/>
</dbReference>